<dbReference type="AlphaFoldDB" id="A0A853IDB6"/>
<comment type="similarity">
    <text evidence="2">Belongs to the DedA family.</text>
</comment>
<evidence type="ECO:0000256" key="5">
    <source>
        <dbReference type="ARBA" id="ARBA00022989"/>
    </source>
</evidence>
<evidence type="ECO:0000259" key="8">
    <source>
        <dbReference type="SMART" id="SM00014"/>
    </source>
</evidence>
<evidence type="ECO:0000256" key="7">
    <source>
        <dbReference type="SAM" id="Phobius"/>
    </source>
</evidence>
<evidence type="ECO:0000256" key="1">
    <source>
        <dbReference type="ARBA" id="ARBA00004651"/>
    </source>
</evidence>
<evidence type="ECO:0000313" key="10">
    <source>
        <dbReference type="Proteomes" id="UP000569732"/>
    </source>
</evidence>
<evidence type="ECO:0000256" key="2">
    <source>
        <dbReference type="ARBA" id="ARBA00010792"/>
    </source>
</evidence>
<dbReference type="CDD" id="cd03392">
    <property type="entry name" value="PAP2_like_2"/>
    <property type="match status" value="1"/>
</dbReference>
<dbReference type="Proteomes" id="UP000569732">
    <property type="component" value="Unassembled WGS sequence"/>
</dbReference>
<feature type="transmembrane region" description="Helical" evidence="7">
    <location>
        <begin position="416"/>
        <end position="434"/>
    </location>
</feature>
<sequence>MDLSAVQPLLDWLSANQQWLAIAILLFAFFESLAIVGIVIPGVALLYGVAALAGKLEMNIWLVLGCGFIGAVLGDGISFLAGHHYHEQIKQRWPFNRYPTFIERGEAFFNKHGGKSIAIGRFVGPIRPVIPLVAGILNMPASRFLLINISSAVAWAPVYLLPGYVSGLLLQASFELPRSFYLGLVIIIIGIGAFCWLVSQTTHQLTADQRGYHWFAQHFAYKSWWQRFCSPRQQVSHSFPLADLLASLVCTILFISLFITITQDWWDDINQNLLSYFINLHQPLIDNAVIGITLLGDTQNILLLTVFAVCWLWFSQYRATAVYVGGCMIAAQLITWALKVSLAWPRPDVLIQLPSPYSFPSGHTTLLSTLALTISCLVATEQPVKKRWWIYFLGILPGCLVGFSRVYLGSHWFTDILAGLLLSIIITALARFFYTPHDKTSLHTNFALFVLLAGVLLISSAYVVFTFPEAQQLYLLK</sequence>
<dbReference type="EMBL" id="JACCKB010000031">
    <property type="protein sequence ID" value="NYZ67921.1"/>
    <property type="molecule type" value="Genomic_DNA"/>
</dbReference>
<dbReference type="InterPro" id="IPR032818">
    <property type="entry name" value="DedA-like"/>
</dbReference>
<organism evidence="9 10">
    <name type="scientific">Spartinivicinus marinus</name>
    <dbReference type="NCBI Taxonomy" id="2994442"/>
    <lineage>
        <taxon>Bacteria</taxon>
        <taxon>Pseudomonadati</taxon>
        <taxon>Pseudomonadota</taxon>
        <taxon>Gammaproteobacteria</taxon>
        <taxon>Oceanospirillales</taxon>
        <taxon>Zooshikellaceae</taxon>
        <taxon>Spartinivicinus</taxon>
    </lineage>
</organism>
<feature type="transmembrane region" description="Helical" evidence="7">
    <location>
        <begin position="358"/>
        <end position="379"/>
    </location>
</feature>
<keyword evidence="3" id="KW-1003">Cell membrane</keyword>
<feature type="transmembrane region" description="Helical" evidence="7">
    <location>
        <begin position="20"/>
        <end position="48"/>
    </location>
</feature>
<feature type="transmembrane region" description="Helical" evidence="7">
    <location>
        <begin position="241"/>
        <end position="261"/>
    </location>
</feature>
<dbReference type="PANTHER" id="PTHR30353">
    <property type="entry name" value="INNER MEMBRANE PROTEIN DEDA-RELATED"/>
    <property type="match status" value="1"/>
</dbReference>
<dbReference type="InterPro" id="IPR032816">
    <property type="entry name" value="VTT_dom"/>
</dbReference>
<keyword evidence="10" id="KW-1185">Reference proteome</keyword>
<dbReference type="Gene3D" id="1.20.144.10">
    <property type="entry name" value="Phosphatidic acid phosphatase type 2/haloperoxidase"/>
    <property type="match status" value="1"/>
</dbReference>
<dbReference type="SUPFAM" id="SSF48317">
    <property type="entry name" value="Acid phosphatase/Vanadium-dependent haloperoxidase"/>
    <property type="match status" value="1"/>
</dbReference>
<accession>A0A853IDB6</accession>
<dbReference type="RefSeq" id="WP_180569936.1">
    <property type="nucleotide sequence ID" value="NZ_JACCKB010000031.1"/>
</dbReference>
<dbReference type="Pfam" id="PF09335">
    <property type="entry name" value="VTT_dom"/>
    <property type="match status" value="1"/>
</dbReference>
<keyword evidence="4 7" id="KW-0812">Transmembrane</keyword>
<keyword evidence="6 7" id="KW-0472">Membrane</keyword>
<feature type="transmembrane region" description="Helical" evidence="7">
    <location>
        <begin position="144"/>
        <end position="160"/>
    </location>
</feature>
<evidence type="ECO:0000256" key="3">
    <source>
        <dbReference type="ARBA" id="ARBA00022475"/>
    </source>
</evidence>
<protein>
    <submittedName>
        <fullName evidence="9">Bifunctional DedA family/phosphatase PAP2 family protein</fullName>
    </submittedName>
</protein>
<feature type="transmembrane region" description="Helical" evidence="7">
    <location>
        <begin position="321"/>
        <end position="338"/>
    </location>
</feature>
<proteinExistence type="inferred from homology"/>
<evidence type="ECO:0000313" key="9">
    <source>
        <dbReference type="EMBL" id="NYZ67921.1"/>
    </source>
</evidence>
<dbReference type="PANTHER" id="PTHR30353:SF15">
    <property type="entry name" value="INNER MEMBRANE PROTEIN YABI"/>
    <property type="match status" value="1"/>
</dbReference>
<dbReference type="GO" id="GO:0005886">
    <property type="term" value="C:plasma membrane"/>
    <property type="evidence" value="ECO:0007669"/>
    <property type="project" value="UniProtKB-SubCell"/>
</dbReference>
<gene>
    <name evidence="9" type="ORF">H0A36_18045</name>
</gene>
<dbReference type="SMART" id="SM00014">
    <property type="entry name" value="acidPPc"/>
    <property type="match status" value="1"/>
</dbReference>
<reference evidence="9 10" key="1">
    <citation type="submission" date="2020-07" db="EMBL/GenBank/DDBJ databases">
        <title>Endozoicomonas sp. nov., isolated from sediment.</title>
        <authorList>
            <person name="Gu T."/>
        </authorList>
    </citation>
    <scope>NUCLEOTIDE SEQUENCE [LARGE SCALE GENOMIC DNA]</scope>
    <source>
        <strain evidence="9 10">SM1973</strain>
    </source>
</reference>
<feature type="transmembrane region" description="Helical" evidence="7">
    <location>
        <begin position="446"/>
        <end position="467"/>
    </location>
</feature>
<comment type="caution">
    <text evidence="9">The sequence shown here is derived from an EMBL/GenBank/DDBJ whole genome shotgun (WGS) entry which is preliminary data.</text>
</comment>
<feature type="transmembrane region" description="Helical" evidence="7">
    <location>
        <begin position="388"/>
        <end position="410"/>
    </location>
</feature>
<keyword evidence="5 7" id="KW-1133">Transmembrane helix</keyword>
<evidence type="ECO:0000256" key="4">
    <source>
        <dbReference type="ARBA" id="ARBA00022692"/>
    </source>
</evidence>
<evidence type="ECO:0000256" key="6">
    <source>
        <dbReference type="ARBA" id="ARBA00023136"/>
    </source>
</evidence>
<name>A0A853IDB6_9GAMM</name>
<feature type="transmembrane region" description="Helical" evidence="7">
    <location>
        <begin position="180"/>
        <end position="199"/>
    </location>
</feature>
<feature type="transmembrane region" description="Helical" evidence="7">
    <location>
        <begin position="288"/>
        <end position="314"/>
    </location>
</feature>
<dbReference type="InterPro" id="IPR000326">
    <property type="entry name" value="PAP2/HPO"/>
</dbReference>
<dbReference type="Pfam" id="PF01569">
    <property type="entry name" value="PAP2"/>
    <property type="match status" value="1"/>
</dbReference>
<comment type="subcellular location">
    <subcellularLocation>
        <location evidence="1">Cell membrane</location>
        <topology evidence="1">Multi-pass membrane protein</topology>
    </subcellularLocation>
</comment>
<feature type="transmembrane region" description="Helical" evidence="7">
    <location>
        <begin position="60"/>
        <end position="82"/>
    </location>
</feature>
<dbReference type="InterPro" id="IPR036938">
    <property type="entry name" value="PAP2/HPO_sf"/>
</dbReference>
<feature type="domain" description="Phosphatidic acid phosphatase type 2/haloperoxidase" evidence="8">
    <location>
        <begin position="324"/>
        <end position="431"/>
    </location>
</feature>